<dbReference type="CDD" id="cd16367">
    <property type="entry name" value="DMSOR_beta_like"/>
    <property type="match status" value="1"/>
</dbReference>
<evidence type="ECO:0000256" key="2">
    <source>
        <dbReference type="ARBA" id="ARBA00022723"/>
    </source>
</evidence>
<dbReference type="InterPro" id="IPR008984">
    <property type="entry name" value="SMAD_FHA_dom_sf"/>
</dbReference>
<dbReference type="PROSITE" id="PS00198">
    <property type="entry name" value="4FE4S_FER_1"/>
    <property type="match status" value="1"/>
</dbReference>
<keyword evidence="4" id="KW-0408">Iron</keyword>
<feature type="domain" description="FHA" evidence="6">
    <location>
        <begin position="23"/>
        <end position="71"/>
    </location>
</feature>
<dbReference type="KEGG" id="uam:UABAM_04827"/>
<dbReference type="Gene3D" id="2.60.200.20">
    <property type="match status" value="1"/>
</dbReference>
<dbReference type="PROSITE" id="PS50006">
    <property type="entry name" value="FHA_DOMAIN"/>
    <property type="match status" value="1"/>
</dbReference>
<reference evidence="9 10" key="1">
    <citation type="submission" date="2019-08" db="EMBL/GenBank/DDBJ databases">
        <title>Complete genome sequence of Candidatus Uab amorphum.</title>
        <authorList>
            <person name="Shiratori T."/>
            <person name="Suzuki S."/>
            <person name="Kakizawa Y."/>
            <person name="Ishida K."/>
        </authorList>
    </citation>
    <scope>NUCLEOTIDE SEQUENCE [LARGE SCALE GENOMIC DNA]</scope>
    <source>
        <strain evidence="9 10">SRT547</strain>
    </source>
</reference>
<organism evidence="9 10">
    <name type="scientific">Uabimicrobium amorphum</name>
    <dbReference type="NCBI Taxonomy" id="2596890"/>
    <lineage>
        <taxon>Bacteria</taxon>
        <taxon>Pseudomonadati</taxon>
        <taxon>Planctomycetota</taxon>
        <taxon>Candidatus Uabimicrobiia</taxon>
        <taxon>Candidatus Uabimicrobiales</taxon>
        <taxon>Candidatus Uabimicrobiaceae</taxon>
        <taxon>Candidatus Uabimicrobium</taxon>
    </lineage>
</organism>
<dbReference type="SUPFAM" id="SSF54862">
    <property type="entry name" value="4Fe-4S ferredoxins"/>
    <property type="match status" value="1"/>
</dbReference>
<gene>
    <name evidence="9" type="ORF">UABAM_04827</name>
</gene>
<feature type="domain" description="4Fe-4S ferredoxin-type" evidence="8">
    <location>
        <begin position="581"/>
        <end position="610"/>
    </location>
</feature>
<dbReference type="EMBL" id="AP019860">
    <property type="protein sequence ID" value="BBM86441.1"/>
    <property type="molecule type" value="Genomic_DNA"/>
</dbReference>
<evidence type="ECO:0000259" key="6">
    <source>
        <dbReference type="PROSITE" id="PS50006"/>
    </source>
</evidence>
<dbReference type="PANTHER" id="PTHR42859">
    <property type="entry name" value="OXIDOREDUCTASE"/>
    <property type="match status" value="1"/>
</dbReference>
<proteinExistence type="predicted"/>
<accession>A0A5S9IS62</accession>
<keyword evidence="1" id="KW-0004">4Fe-4S</keyword>
<keyword evidence="2" id="KW-0479">Metal-binding</keyword>
<feature type="domain" description="Cyclic nucleotide-binding" evidence="7">
    <location>
        <begin position="335"/>
        <end position="420"/>
    </location>
</feature>
<dbReference type="InterPro" id="IPR000253">
    <property type="entry name" value="FHA_dom"/>
</dbReference>
<dbReference type="OrthoDB" id="9810688at2"/>
<evidence type="ECO:0000256" key="1">
    <source>
        <dbReference type="ARBA" id="ARBA00022485"/>
    </source>
</evidence>
<dbReference type="InterPro" id="IPR000595">
    <property type="entry name" value="cNMP-bd_dom"/>
</dbReference>
<dbReference type="Pfam" id="PF00027">
    <property type="entry name" value="cNMP_binding"/>
    <property type="match status" value="1"/>
</dbReference>
<keyword evidence="5" id="KW-0411">Iron-sulfur</keyword>
<evidence type="ECO:0000313" key="9">
    <source>
        <dbReference type="EMBL" id="BBM86441.1"/>
    </source>
</evidence>
<dbReference type="Gene3D" id="3.30.70.20">
    <property type="match status" value="2"/>
</dbReference>
<dbReference type="PRINTS" id="PR00103">
    <property type="entry name" value="CAMPKINASE"/>
</dbReference>
<dbReference type="Gene3D" id="2.60.120.10">
    <property type="entry name" value="Jelly Rolls"/>
    <property type="match status" value="2"/>
</dbReference>
<feature type="domain" description="4Fe-4S ferredoxin-type" evidence="8">
    <location>
        <begin position="512"/>
        <end position="540"/>
    </location>
</feature>
<evidence type="ECO:0000313" key="10">
    <source>
        <dbReference type="Proteomes" id="UP000326354"/>
    </source>
</evidence>
<dbReference type="Proteomes" id="UP000326354">
    <property type="component" value="Chromosome"/>
</dbReference>
<dbReference type="PANTHER" id="PTHR42859:SF17">
    <property type="entry name" value="ELECTRON TRANSPORT PROTEIN HYDN-RELATED"/>
    <property type="match status" value="1"/>
</dbReference>
<dbReference type="SUPFAM" id="SSF51206">
    <property type="entry name" value="cAMP-binding domain-like"/>
    <property type="match status" value="2"/>
</dbReference>
<feature type="domain" description="4Fe-4S ferredoxin-type" evidence="8">
    <location>
        <begin position="624"/>
        <end position="659"/>
    </location>
</feature>
<dbReference type="RefSeq" id="WP_151970497.1">
    <property type="nucleotide sequence ID" value="NZ_AP019860.1"/>
</dbReference>
<dbReference type="InterPro" id="IPR050294">
    <property type="entry name" value="RnfB_subfamily"/>
</dbReference>
<evidence type="ECO:0000259" key="8">
    <source>
        <dbReference type="PROSITE" id="PS51379"/>
    </source>
</evidence>
<dbReference type="SUPFAM" id="SSF49879">
    <property type="entry name" value="SMAD/FHA domain"/>
    <property type="match status" value="1"/>
</dbReference>
<keyword evidence="10" id="KW-1185">Reference proteome</keyword>
<dbReference type="InterPro" id="IPR017900">
    <property type="entry name" value="4Fe4S_Fe_S_CS"/>
</dbReference>
<dbReference type="GO" id="GO:0051539">
    <property type="term" value="F:4 iron, 4 sulfur cluster binding"/>
    <property type="evidence" value="ECO:0007669"/>
    <property type="project" value="UniProtKB-KW"/>
</dbReference>
<evidence type="ECO:0000259" key="7">
    <source>
        <dbReference type="PROSITE" id="PS50042"/>
    </source>
</evidence>
<dbReference type="Pfam" id="PF13247">
    <property type="entry name" value="Fer4_11"/>
    <property type="match status" value="1"/>
</dbReference>
<evidence type="ECO:0000256" key="4">
    <source>
        <dbReference type="ARBA" id="ARBA00023004"/>
    </source>
</evidence>
<dbReference type="PROSITE" id="PS50042">
    <property type="entry name" value="CNMP_BINDING_3"/>
    <property type="match status" value="2"/>
</dbReference>
<protein>
    <submittedName>
        <fullName evidence="9">Oxidoreductase</fullName>
    </submittedName>
</protein>
<keyword evidence="3" id="KW-0677">Repeat</keyword>
<dbReference type="GO" id="GO:0046872">
    <property type="term" value="F:metal ion binding"/>
    <property type="evidence" value="ECO:0007669"/>
    <property type="project" value="UniProtKB-KW"/>
</dbReference>
<dbReference type="AlphaFoldDB" id="A0A5S9IS62"/>
<feature type="domain" description="Cyclic nucleotide-binding" evidence="7">
    <location>
        <begin position="162"/>
        <end position="324"/>
    </location>
</feature>
<dbReference type="PROSITE" id="PS51379">
    <property type="entry name" value="4FE4S_FER_2"/>
    <property type="match status" value="3"/>
</dbReference>
<evidence type="ECO:0000256" key="5">
    <source>
        <dbReference type="ARBA" id="ARBA00023014"/>
    </source>
</evidence>
<dbReference type="CDD" id="cd00038">
    <property type="entry name" value="CAP_ED"/>
    <property type="match status" value="2"/>
</dbReference>
<dbReference type="InterPro" id="IPR017896">
    <property type="entry name" value="4Fe4S_Fe-S-bd"/>
</dbReference>
<name>A0A5S9IS62_UABAM</name>
<dbReference type="InterPro" id="IPR014710">
    <property type="entry name" value="RmlC-like_jellyroll"/>
</dbReference>
<dbReference type="Pfam" id="PF00498">
    <property type="entry name" value="FHA"/>
    <property type="match status" value="1"/>
</dbReference>
<dbReference type="CDD" id="cd00060">
    <property type="entry name" value="FHA"/>
    <property type="match status" value="1"/>
</dbReference>
<dbReference type="InterPro" id="IPR018490">
    <property type="entry name" value="cNMP-bd_dom_sf"/>
</dbReference>
<sequence length="671" mass="75196">MIQLVVKKGRETFGEFDFTKDKINIGRLPQNDIVLSMGGISRKHANIELQRDGYVLTKMSEHSEVLVGDESIESCVLSDGDVITIEPFTIRVSIQEPGEEKATAEKIKRPKRWAVPYGEDMSDEKVDYILTHAPFKDIDESAFTAAAPLKGILRNDARIVKYNSGNIIIREGDYGNSAFFILQGSVKVVLGKGRQGLPPSLLGRSKKKSKGVLSALAQLWTNNKMPEVRNAKAYNQTSSKKKGKRNNRITLQGVPSVFDKYNTAHLVEGQIFGEIAAMSRTPRTATVVANEDIELVEIRWQGLRDIRKRAKELKEHIDKIYRQNNLRFQIQETPMFRNLSSEQLDIIVQNTIFETFGDFEWNRDFKKAAKRGIGKEPIIAQEDDYPSGVYMIRSGFARLSQKYGHGHRTLAYLGGGHIYGLEEIAHNWRSKKQVCFQKSLRAVGYTDVLIIPTKIMEDIVLPSLPPKDLPELIDPSKASKKNEALDNTEQLEKIGSHLMEFLVENRFINGTATMMINLERCTRCDDCVRACAAAHDNNPKFLRHGPQVDQVMIANACMHCADPVCMLGCPTGAIHRDALQGQVIVNDITCIGCATCANSCPYNNIRMVEIRDSSGNFILENETNKPIVKATKCDLCVDQLGGPACQRACPHDALKRIDMTNLETLANWISR</sequence>
<evidence type="ECO:0000256" key="3">
    <source>
        <dbReference type="ARBA" id="ARBA00022737"/>
    </source>
</evidence>